<comment type="caution">
    <text evidence="1">The sequence shown here is derived from an EMBL/GenBank/DDBJ whole genome shotgun (WGS) entry which is preliminary data.</text>
</comment>
<name>A0A2T4IBK3_9RHOO</name>
<evidence type="ECO:0000313" key="2">
    <source>
        <dbReference type="Proteomes" id="UP000241193"/>
    </source>
</evidence>
<reference evidence="1 2" key="1">
    <citation type="submission" date="2018-03" db="EMBL/GenBank/DDBJ databases">
        <authorList>
            <person name="Keele B.F."/>
        </authorList>
    </citation>
    <scope>NUCLEOTIDE SEQUENCE [LARGE SCALE GENOMIC DNA]</scope>
    <source>
        <strain evidence="1 2">D20</strain>
    </source>
</reference>
<evidence type="ECO:0008006" key="3">
    <source>
        <dbReference type="Google" id="ProtNLM"/>
    </source>
</evidence>
<dbReference type="AlphaFoldDB" id="A0A2T4IBK3"/>
<evidence type="ECO:0000313" key="1">
    <source>
        <dbReference type="EMBL" id="PTD95165.1"/>
    </source>
</evidence>
<dbReference type="EMBL" id="PZKC01000017">
    <property type="protein sequence ID" value="PTD95165.1"/>
    <property type="molecule type" value="Genomic_DNA"/>
</dbReference>
<gene>
    <name evidence="1" type="ORF">C8261_15800</name>
</gene>
<sequence>MPFVKRDAAGVIVAVSSVGDDMHAEHVEVDDAGLRVFLEGLGPAPQLAASDLPLVRVLEDVVDLLVERAVIRFTDLPAAAQDKLSARRSARAELRQLNLLDDDDGLI</sequence>
<protein>
    <recommendedName>
        <fullName evidence="3">Tryptophan synthase subunit beta like protein</fullName>
    </recommendedName>
</protein>
<dbReference type="RefSeq" id="WP_107494696.1">
    <property type="nucleotide sequence ID" value="NZ_PZKC01000017.1"/>
</dbReference>
<organism evidence="1 2">
    <name type="scientific">Pseudothauera lacus</name>
    <dbReference type="NCBI Taxonomy" id="2136175"/>
    <lineage>
        <taxon>Bacteria</taxon>
        <taxon>Pseudomonadati</taxon>
        <taxon>Pseudomonadota</taxon>
        <taxon>Betaproteobacteria</taxon>
        <taxon>Rhodocyclales</taxon>
        <taxon>Zoogloeaceae</taxon>
        <taxon>Pseudothauera</taxon>
    </lineage>
</organism>
<dbReference type="Proteomes" id="UP000241193">
    <property type="component" value="Unassembled WGS sequence"/>
</dbReference>
<keyword evidence="2" id="KW-1185">Reference proteome</keyword>
<proteinExistence type="predicted"/>
<reference evidence="1 2" key="2">
    <citation type="submission" date="2018-04" db="EMBL/GenBank/DDBJ databases">
        <title>Thauera lacus sp. nov., isolated from an saline lake in Inner Mongolia, China.</title>
        <authorList>
            <person name="Liang Q.-Y."/>
        </authorList>
    </citation>
    <scope>NUCLEOTIDE SEQUENCE [LARGE SCALE GENOMIC DNA]</scope>
    <source>
        <strain evidence="1 2">D20</strain>
    </source>
</reference>
<accession>A0A2T4IBK3</accession>